<sequence>MAFRFQRRITLAPGIRLNLSKRGVGFSVGPRGASVSIGPSGAHAHAGIPGSGLAYRTKLSAKRGRSDSRGSTASLATSALAERIGQGETLALTLKVNSDGELRYLFESGTPLTDSEVRLIHRHAAESIRERLEVLCEQQNADLVHLGQLHRETPCPETRGYTPRSFPEAPPASPKPTPVLWWHRLWPPAKHRVEQKNSRCQAAFEEAYRQWERRSAEFDAAEFARQQREEEGVFEDMAAMEQTLRERLEEIDWPRETAIDFDLGSDERTIAVDIDLPEEDEMPDREWTMPVRQLKLTPKALSATRQRKLYRDHVHGIAFRVLGAVFARLPNVQEARVSGYRRVIDPATGSRRDQYLYSIKATRDQWCRIHFDNLDHVDPVAAVDAFTLRRDMTKTGIFRDIEPFKLV</sequence>
<evidence type="ECO:0000256" key="1">
    <source>
        <dbReference type="SAM" id="MobiDB-lite"/>
    </source>
</evidence>
<proteinExistence type="predicted"/>
<organism evidence="3 4">
    <name type="scientific">Vreelandella rituensis</name>
    <dbReference type="NCBI Taxonomy" id="2282306"/>
    <lineage>
        <taxon>Bacteria</taxon>
        <taxon>Pseudomonadati</taxon>
        <taxon>Pseudomonadota</taxon>
        <taxon>Gammaproteobacteria</taxon>
        <taxon>Oceanospirillales</taxon>
        <taxon>Halomonadaceae</taxon>
        <taxon>Vreelandella</taxon>
    </lineage>
</organism>
<name>A0A368TW53_9GAMM</name>
<evidence type="ECO:0000313" key="3">
    <source>
        <dbReference type="EMBL" id="RCV89049.1"/>
    </source>
</evidence>
<evidence type="ECO:0000313" key="4">
    <source>
        <dbReference type="Proteomes" id="UP000253204"/>
    </source>
</evidence>
<dbReference type="OrthoDB" id="983149at2"/>
<dbReference type="EMBL" id="QPIJ01000034">
    <property type="protein sequence ID" value="RCV89049.1"/>
    <property type="molecule type" value="Genomic_DNA"/>
</dbReference>
<comment type="caution">
    <text evidence="3">The sequence shown here is derived from an EMBL/GenBank/DDBJ whole genome shotgun (WGS) entry which is preliminary data.</text>
</comment>
<feature type="domain" description="DUF4236" evidence="2">
    <location>
        <begin position="3"/>
        <end position="56"/>
    </location>
</feature>
<protein>
    <submittedName>
        <fullName evidence="3">DUF4236 domain-containing protein</fullName>
    </submittedName>
</protein>
<gene>
    <name evidence="3" type="ORF">DU506_13555</name>
</gene>
<dbReference type="AlphaFoldDB" id="A0A368TW53"/>
<feature type="region of interest" description="Disordered" evidence="1">
    <location>
        <begin position="154"/>
        <end position="173"/>
    </location>
</feature>
<evidence type="ECO:0000259" key="2">
    <source>
        <dbReference type="Pfam" id="PF14020"/>
    </source>
</evidence>
<accession>A0A368TW53</accession>
<dbReference type="Pfam" id="PF14020">
    <property type="entry name" value="DUF4236"/>
    <property type="match status" value="1"/>
</dbReference>
<dbReference type="RefSeq" id="WP_114487445.1">
    <property type="nucleotide sequence ID" value="NZ_CBCSHM010000020.1"/>
</dbReference>
<reference evidence="3 4" key="1">
    <citation type="submission" date="2018-07" db="EMBL/GenBank/DDBJ databases">
        <title>Halomonas rutogse sp. nov., isolated from Lake TangqianCo on Tibetan Plateau.</title>
        <authorList>
            <person name="Lu H."/>
            <person name="Xing P."/>
            <person name="Wu Q."/>
        </authorList>
    </citation>
    <scope>NUCLEOTIDE SEQUENCE [LARGE SCALE GENOMIC DNA]</scope>
    <source>
        <strain evidence="3 4">TQ8S</strain>
    </source>
</reference>
<dbReference type="InterPro" id="IPR025330">
    <property type="entry name" value="DUF4236"/>
</dbReference>
<keyword evidence="4" id="KW-1185">Reference proteome</keyword>
<dbReference type="Proteomes" id="UP000253204">
    <property type="component" value="Unassembled WGS sequence"/>
</dbReference>